<dbReference type="SUPFAM" id="SSF52833">
    <property type="entry name" value="Thioredoxin-like"/>
    <property type="match status" value="1"/>
</dbReference>
<dbReference type="Pfam" id="PF03190">
    <property type="entry name" value="Thioredox_DsbH"/>
    <property type="match status" value="1"/>
</dbReference>
<proteinExistence type="predicted"/>
<dbReference type="STRING" id="1280514.AXFE_14710"/>
<dbReference type="EMBL" id="JXYS01000032">
    <property type="protein sequence ID" value="KJF17676.1"/>
    <property type="molecule type" value="Genomic_DNA"/>
</dbReference>
<dbReference type="PANTHER" id="PTHR42899">
    <property type="entry name" value="SPERMATOGENESIS-ASSOCIATED PROTEIN 20"/>
    <property type="match status" value="1"/>
</dbReference>
<dbReference type="InterPro" id="IPR036249">
    <property type="entry name" value="Thioredoxin-like_sf"/>
</dbReference>
<accession>A0A0D8HKT8</accession>
<dbReference type="SUPFAM" id="SSF48208">
    <property type="entry name" value="Six-hairpin glycosidases"/>
    <property type="match status" value="1"/>
</dbReference>
<dbReference type="PIRSF" id="PIRSF006402">
    <property type="entry name" value="UCP006402_thioredoxin"/>
    <property type="match status" value="1"/>
</dbReference>
<evidence type="ECO:0000259" key="1">
    <source>
        <dbReference type="Pfam" id="PF03190"/>
    </source>
</evidence>
<dbReference type="OrthoDB" id="9762614at2"/>
<dbReference type="CDD" id="cd02955">
    <property type="entry name" value="SSP411"/>
    <property type="match status" value="1"/>
</dbReference>
<keyword evidence="3" id="KW-1185">Reference proteome</keyword>
<feature type="domain" description="Spermatogenesis-associated protein 20-like TRX" evidence="1">
    <location>
        <begin position="4"/>
        <end position="163"/>
    </location>
</feature>
<dbReference type="InterPro" id="IPR024705">
    <property type="entry name" value="Ssp411"/>
</dbReference>
<name>A0A0D8HKT8_9ACTN</name>
<dbReference type="InterPro" id="IPR004879">
    <property type="entry name" value="Ssp411-like_TRX"/>
</dbReference>
<comment type="caution">
    <text evidence="2">The sequence shown here is derived from an EMBL/GenBank/DDBJ whole genome shotgun (WGS) entry which is preliminary data.</text>
</comment>
<protein>
    <recommendedName>
        <fullName evidence="1">Spermatogenesis-associated protein 20-like TRX domain-containing protein</fullName>
    </recommendedName>
</protein>
<dbReference type="RefSeq" id="WP_052605208.1">
    <property type="nucleotide sequence ID" value="NZ_JXYS01000032.1"/>
</dbReference>
<dbReference type="Proteomes" id="UP000032360">
    <property type="component" value="Unassembled WGS sequence"/>
</dbReference>
<dbReference type="GO" id="GO:0005975">
    <property type="term" value="P:carbohydrate metabolic process"/>
    <property type="evidence" value="ECO:0007669"/>
    <property type="project" value="InterPro"/>
</dbReference>
<dbReference type="InterPro" id="IPR008928">
    <property type="entry name" value="6-hairpin_glycosidase_sf"/>
</dbReference>
<sequence>MVSNRLSNSQSEYLLQHANNPVDWWPWSQEALDKAKELDLPIFLSIGYSACHWCHVMAHESFEDPEIAGILNENFISIKVDREEHPDVDAIYMEAVQSMTGHGGWPMSVFLMPDGLPFYGGTYFPPKEGTQMPSFRRVLLELSRLYKESRGEVESQAQSLRASIAARSTLQNNGSIETLDTEKLTRDFCDALYRIYDDQWGGTARAPKFIQPHFWQSVLDIALMSREVDVSKDLMNALTTTLDAVIAGGIYDHLGGGFARYSTDAFWMVPHFEKMLYDQALNSRLYLRAYLASKNQNYLRTTVETLDFVILEMSRSDGLFASSFDADSDGEEGAFYIFRIEEVRETLRDKAEEFISAYGITHSGNFEGRNILHRPNRDDLATTPQIDEARQLLLALRNSRNAPRKDSKAVLEWNAMMVATLAEAGFYLNRPDYLERARAVFLHLFDSCNLSGQGLRLAPSGENYSKAPAVLGDYAQMLNAALALVQFGGDFAIIEYAETIFNKMTQEFFDPESGNFNTTARSSTQLIAQSNDIFDSAYESATSTIISSLISLSELLGDEEPMTLAMGLVENLAEMTTKHPSAFPVVVRELAKLGAGIGQLVVVGTQDELLASVRSQYIPNLYITYGSGGIGPLWEGKVDSYAYLCKDFACSAPTNDPKSLAEQLHAMREGQSA</sequence>
<gene>
    <name evidence="2" type="ORF">AXFE_14710</name>
</gene>
<dbReference type="Gene3D" id="3.40.30.10">
    <property type="entry name" value="Glutaredoxin"/>
    <property type="match status" value="1"/>
</dbReference>
<dbReference type="AlphaFoldDB" id="A0A0D8HKT8"/>
<dbReference type="PANTHER" id="PTHR42899:SF1">
    <property type="entry name" value="SPERMATOGENESIS-ASSOCIATED PROTEIN 20"/>
    <property type="match status" value="1"/>
</dbReference>
<dbReference type="PATRIC" id="fig|1280514.3.peg.1929"/>
<reference evidence="2 3" key="1">
    <citation type="submission" date="2015-01" db="EMBL/GenBank/DDBJ databases">
        <title>Draft genome of the acidophilic iron oxidizer Acidithrix ferrooxidans strain Py-F3.</title>
        <authorList>
            <person name="Poehlein A."/>
            <person name="Eisen S."/>
            <person name="Schloemann M."/>
            <person name="Johnson B.D."/>
            <person name="Daniel R."/>
            <person name="Muehling M."/>
        </authorList>
    </citation>
    <scope>NUCLEOTIDE SEQUENCE [LARGE SCALE GENOMIC DNA]</scope>
    <source>
        <strain evidence="2 3">Py-F3</strain>
    </source>
</reference>
<organism evidence="2 3">
    <name type="scientific">Acidithrix ferrooxidans</name>
    <dbReference type="NCBI Taxonomy" id="1280514"/>
    <lineage>
        <taxon>Bacteria</taxon>
        <taxon>Bacillati</taxon>
        <taxon>Actinomycetota</taxon>
        <taxon>Acidimicrobiia</taxon>
        <taxon>Acidimicrobiales</taxon>
        <taxon>Acidimicrobiaceae</taxon>
        <taxon>Acidithrix</taxon>
    </lineage>
</organism>
<evidence type="ECO:0000313" key="2">
    <source>
        <dbReference type="EMBL" id="KJF17676.1"/>
    </source>
</evidence>
<evidence type="ECO:0000313" key="3">
    <source>
        <dbReference type="Proteomes" id="UP000032360"/>
    </source>
</evidence>